<evidence type="ECO:0000313" key="4">
    <source>
        <dbReference type="Proteomes" id="UP000232149"/>
    </source>
</evidence>
<keyword evidence="4" id="KW-1185">Reference proteome</keyword>
<proteinExistence type="predicted"/>
<organism evidence="2 5">
    <name type="scientific">Leptospira adleri</name>
    <dbReference type="NCBI Taxonomy" id="2023186"/>
    <lineage>
        <taxon>Bacteria</taxon>
        <taxon>Pseudomonadati</taxon>
        <taxon>Spirochaetota</taxon>
        <taxon>Spirochaetia</taxon>
        <taxon>Leptospirales</taxon>
        <taxon>Leptospiraceae</taxon>
        <taxon>Leptospira</taxon>
    </lineage>
</organism>
<dbReference type="AlphaFoldDB" id="A0A2M9YJQ1"/>
<feature type="domain" description="Hemerythrin-like" evidence="1">
    <location>
        <begin position="41"/>
        <end position="167"/>
    </location>
</feature>
<dbReference type="InterPro" id="IPR012312">
    <property type="entry name" value="Hemerythrin-like"/>
</dbReference>
<evidence type="ECO:0000313" key="2">
    <source>
        <dbReference type="EMBL" id="PJZ51726.1"/>
    </source>
</evidence>
<dbReference type="Proteomes" id="UP000232188">
    <property type="component" value="Unassembled WGS sequence"/>
</dbReference>
<protein>
    <recommendedName>
        <fullName evidence="1">Hemerythrin-like domain-containing protein</fullName>
    </recommendedName>
</protein>
<reference evidence="4 5" key="1">
    <citation type="submission" date="2017-07" db="EMBL/GenBank/DDBJ databases">
        <title>Leptospira spp. isolated from tropical soils.</title>
        <authorList>
            <person name="Thibeaux R."/>
            <person name="Iraola G."/>
            <person name="Ferres I."/>
            <person name="Bierque E."/>
            <person name="Girault D."/>
            <person name="Soupe-Gilbert M.-E."/>
            <person name="Picardeau M."/>
            <person name="Goarant C."/>
        </authorList>
    </citation>
    <scope>NUCLEOTIDE SEQUENCE [LARGE SCALE GENOMIC DNA]</scope>
    <source>
        <strain evidence="2 5">FH2-B-C1</strain>
        <strain evidence="3 4">FH2-B-D1</strain>
    </source>
</reference>
<accession>A0A2M9YJQ1</accession>
<name>A0A2M9YJQ1_9LEPT</name>
<dbReference type="EMBL" id="NPDU01000085">
    <property type="protein sequence ID" value="PJZ59984.1"/>
    <property type="molecule type" value="Genomic_DNA"/>
</dbReference>
<evidence type="ECO:0000313" key="5">
    <source>
        <dbReference type="Proteomes" id="UP000232188"/>
    </source>
</evidence>
<dbReference type="Proteomes" id="UP000232149">
    <property type="component" value="Unassembled WGS sequence"/>
</dbReference>
<sequence>MKNSSLNFAASRLRKSPERNVGLDSNISLKQGRNKDLDIGFYKNQHAEILNRLSEIENRLDFEISDNIEILSHELAGLSARLILHINMEENLVFPRVRDLIPSRGLSFHDEYVKKATNLKIAFKEYSSRWSLPSAILEREAEFRKETRWLIVSLRKLVKKEETEIYSVLEKGTKPV</sequence>
<dbReference type="Pfam" id="PF01814">
    <property type="entry name" value="Hemerythrin"/>
    <property type="match status" value="1"/>
</dbReference>
<evidence type="ECO:0000313" key="3">
    <source>
        <dbReference type="EMBL" id="PJZ59984.1"/>
    </source>
</evidence>
<gene>
    <name evidence="3" type="ORF">CH376_20885</name>
    <name evidence="2" type="ORF">CH380_18450</name>
</gene>
<dbReference type="EMBL" id="NPDV01000020">
    <property type="protein sequence ID" value="PJZ51726.1"/>
    <property type="molecule type" value="Genomic_DNA"/>
</dbReference>
<comment type="caution">
    <text evidence="2">The sequence shown here is derived from an EMBL/GenBank/DDBJ whole genome shotgun (WGS) entry which is preliminary data.</text>
</comment>
<evidence type="ECO:0000259" key="1">
    <source>
        <dbReference type="Pfam" id="PF01814"/>
    </source>
</evidence>